<evidence type="ECO:0000313" key="2">
    <source>
        <dbReference type="EMBL" id="MBB4413794.1"/>
    </source>
</evidence>
<reference evidence="4 5" key="1">
    <citation type="submission" date="2020-08" db="EMBL/GenBank/DDBJ databases">
        <title>Genomic Encyclopedia of Type Strains, Phase IV (KMG-V): Genome sequencing to study the core and pangenomes of soil and plant-associated prokaryotes.</title>
        <authorList>
            <person name="Whitman W."/>
        </authorList>
    </citation>
    <scope>NUCLEOTIDE SEQUENCE [LARGE SCALE GENOMIC DNA]</scope>
    <source>
        <strain evidence="2 5">SEMIA 444</strain>
        <strain evidence="1 4">SEMIA 448</strain>
        <strain evidence="3 6">SEMIA 452</strain>
    </source>
</reference>
<gene>
    <name evidence="2" type="ORF">GGE31_004332</name>
    <name evidence="1" type="ORF">GGE33_004373</name>
    <name evidence="3" type="ORF">GGE35_004255</name>
</gene>
<name>A0A7W6V1S8_9HYPH</name>
<dbReference type="EMBL" id="JACIGY010000007">
    <property type="protein sequence ID" value="MBB4413794.1"/>
    <property type="molecule type" value="Genomic_DNA"/>
</dbReference>
<dbReference type="AlphaFoldDB" id="A0A7W6V1S8"/>
<evidence type="ECO:0000313" key="5">
    <source>
        <dbReference type="Proteomes" id="UP000524535"/>
    </source>
</evidence>
<keyword evidence="5" id="KW-1185">Reference proteome</keyword>
<dbReference type="EMBL" id="JACIHM010000007">
    <property type="protein sequence ID" value="MBB4448409.1"/>
    <property type="molecule type" value="Genomic_DNA"/>
</dbReference>
<sequence>MIASSLPLFGFDLFAFSARPRLSQDLAVRSERQARIDLNQADDENPSPEERHPESFYWGIHLPY</sequence>
<evidence type="ECO:0000313" key="4">
    <source>
        <dbReference type="Proteomes" id="UP000520770"/>
    </source>
</evidence>
<evidence type="ECO:0000313" key="3">
    <source>
        <dbReference type="EMBL" id="MBB4448409.1"/>
    </source>
</evidence>
<dbReference type="Proteomes" id="UP000576087">
    <property type="component" value="Unassembled WGS sequence"/>
</dbReference>
<dbReference type="EMBL" id="JACIGW010000006">
    <property type="protein sequence ID" value="MBB4350599.1"/>
    <property type="molecule type" value="Genomic_DNA"/>
</dbReference>
<comment type="caution">
    <text evidence="3">The sequence shown here is derived from an EMBL/GenBank/DDBJ whole genome shotgun (WGS) entry which is preliminary data.</text>
</comment>
<evidence type="ECO:0000313" key="1">
    <source>
        <dbReference type="EMBL" id="MBB4350599.1"/>
    </source>
</evidence>
<protein>
    <submittedName>
        <fullName evidence="3">Uncharacterized protein</fullName>
    </submittedName>
</protein>
<dbReference type="Proteomes" id="UP000524535">
    <property type="component" value="Unassembled WGS sequence"/>
</dbReference>
<organism evidence="3 6">
    <name type="scientific">Aliirhizobium cellulosilyticum</name>
    <dbReference type="NCBI Taxonomy" id="393664"/>
    <lineage>
        <taxon>Bacteria</taxon>
        <taxon>Pseudomonadati</taxon>
        <taxon>Pseudomonadota</taxon>
        <taxon>Alphaproteobacteria</taxon>
        <taxon>Hyphomicrobiales</taxon>
        <taxon>Rhizobiaceae</taxon>
        <taxon>Aliirhizobium</taxon>
    </lineage>
</organism>
<accession>A0A7W6V1S8</accession>
<proteinExistence type="predicted"/>
<dbReference type="Proteomes" id="UP000520770">
    <property type="component" value="Unassembled WGS sequence"/>
</dbReference>
<evidence type="ECO:0000313" key="6">
    <source>
        <dbReference type="Proteomes" id="UP000576087"/>
    </source>
</evidence>
<dbReference type="RefSeq" id="WP_183827626.1">
    <property type="nucleotide sequence ID" value="NZ_JACIGW010000006.1"/>
</dbReference>